<keyword evidence="8" id="KW-1185">Reference proteome</keyword>
<feature type="region of interest" description="Disordered" evidence="5">
    <location>
        <begin position="233"/>
        <end position="255"/>
    </location>
</feature>
<evidence type="ECO:0000256" key="6">
    <source>
        <dbReference type="SAM" id="Phobius"/>
    </source>
</evidence>
<reference evidence="7" key="1">
    <citation type="submission" date="2022-07" db="EMBL/GenBank/DDBJ databases">
        <title>Phylogenomic reconstructions and comparative analyses of Kickxellomycotina fungi.</title>
        <authorList>
            <person name="Reynolds N.K."/>
            <person name="Stajich J.E."/>
            <person name="Barry K."/>
            <person name="Grigoriev I.V."/>
            <person name="Crous P."/>
            <person name="Smith M.E."/>
        </authorList>
    </citation>
    <scope>NUCLEOTIDE SEQUENCE</scope>
    <source>
        <strain evidence="7">RSA 476</strain>
    </source>
</reference>
<comment type="caution">
    <text evidence="7">The sequence shown here is derived from an EMBL/GenBank/DDBJ whole genome shotgun (WGS) entry which is preliminary data.</text>
</comment>
<evidence type="ECO:0000256" key="4">
    <source>
        <dbReference type="ARBA" id="ARBA00023136"/>
    </source>
</evidence>
<feature type="transmembrane region" description="Helical" evidence="6">
    <location>
        <begin position="112"/>
        <end position="133"/>
    </location>
</feature>
<dbReference type="GO" id="GO:0016020">
    <property type="term" value="C:membrane"/>
    <property type="evidence" value="ECO:0007669"/>
    <property type="project" value="UniProtKB-SubCell"/>
</dbReference>
<proteinExistence type="predicted"/>
<evidence type="ECO:0000313" key="7">
    <source>
        <dbReference type="EMBL" id="KAJ2865850.1"/>
    </source>
</evidence>
<evidence type="ECO:0000256" key="3">
    <source>
        <dbReference type="ARBA" id="ARBA00022989"/>
    </source>
</evidence>
<evidence type="ECO:0000256" key="1">
    <source>
        <dbReference type="ARBA" id="ARBA00004141"/>
    </source>
</evidence>
<dbReference type="EMBL" id="JANBUY010000050">
    <property type="protein sequence ID" value="KAJ2865850.1"/>
    <property type="molecule type" value="Genomic_DNA"/>
</dbReference>
<protein>
    <submittedName>
        <fullName evidence="7">Inhibitor of apoptosis-promoting Bax1-related protein</fullName>
    </submittedName>
</protein>
<feature type="transmembrane region" description="Helical" evidence="6">
    <location>
        <begin position="26"/>
        <end position="45"/>
    </location>
</feature>
<dbReference type="InterPro" id="IPR006214">
    <property type="entry name" value="Bax_inhibitor_1-related"/>
</dbReference>
<feature type="transmembrane region" description="Helical" evidence="6">
    <location>
        <begin position="54"/>
        <end position="72"/>
    </location>
</feature>
<evidence type="ECO:0000256" key="5">
    <source>
        <dbReference type="SAM" id="MobiDB-lite"/>
    </source>
</evidence>
<feature type="transmembrane region" description="Helical" evidence="6">
    <location>
        <begin position="166"/>
        <end position="186"/>
    </location>
</feature>
<gene>
    <name evidence="7" type="primary">BI-1</name>
    <name evidence="7" type="ORF">GGH94_001920</name>
</gene>
<name>A0A9W8M6H0_9FUNG</name>
<organism evidence="7 8">
    <name type="scientific">Coemansia aciculifera</name>
    <dbReference type="NCBI Taxonomy" id="417176"/>
    <lineage>
        <taxon>Eukaryota</taxon>
        <taxon>Fungi</taxon>
        <taxon>Fungi incertae sedis</taxon>
        <taxon>Zoopagomycota</taxon>
        <taxon>Kickxellomycotina</taxon>
        <taxon>Kickxellomycetes</taxon>
        <taxon>Kickxellales</taxon>
        <taxon>Kickxellaceae</taxon>
        <taxon>Coemansia</taxon>
    </lineage>
</organism>
<keyword evidence="4 6" id="KW-0472">Membrane</keyword>
<comment type="subcellular location">
    <subcellularLocation>
        <location evidence="1">Membrane</location>
        <topology evidence="1">Multi-pass membrane protein</topology>
    </subcellularLocation>
</comment>
<dbReference type="Proteomes" id="UP001140074">
    <property type="component" value="Unassembled WGS sequence"/>
</dbReference>
<dbReference type="AlphaFoldDB" id="A0A9W8M6H0"/>
<dbReference type="Pfam" id="PF01027">
    <property type="entry name" value="Bax1-I"/>
    <property type="match status" value="1"/>
</dbReference>
<keyword evidence="3 6" id="KW-1133">Transmembrane helix</keyword>
<feature type="transmembrane region" description="Helical" evidence="6">
    <location>
        <begin position="139"/>
        <end position="159"/>
    </location>
</feature>
<sequence length="265" mass="29640">MDVSSVFKAFSQTAHLKPQVQRQLSAIYLTLLSTLGICLSGYYLAYRFPILNDYFIPLVLAMVATTIAIFFIPPTLGNLSKRRTLLWTNGLLVGMLIQPAILPIMYSRDADLVYMAVGLATALFASFSVATMVSSKSQTVYAIGSATMALSALLGLRLLSWFYPSLALLSINLVVGIAISCLYVVVHTHEVLELAQRGERLDPVTHAMLFFSDFVGLFLRLLRLLSTERRRQEQNEREGRYSGSKHARRQFRPTESAFRTCKSEL</sequence>
<evidence type="ECO:0000313" key="8">
    <source>
        <dbReference type="Proteomes" id="UP001140074"/>
    </source>
</evidence>
<feature type="transmembrane region" description="Helical" evidence="6">
    <location>
        <begin position="84"/>
        <end position="105"/>
    </location>
</feature>
<feature type="transmembrane region" description="Helical" evidence="6">
    <location>
        <begin position="206"/>
        <end position="225"/>
    </location>
</feature>
<accession>A0A9W8M6H0</accession>
<keyword evidence="2 6" id="KW-0812">Transmembrane</keyword>
<evidence type="ECO:0000256" key="2">
    <source>
        <dbReference type="ARBA" id="ARBA00022692"/>
    </source>
</evidence>